<organism evidence="2 3">
    <name type="scientific">[Myrmecia] bisecta</name>
    <dbReference type="NCBI Taxonomy" id="41462"/>
    <lineage>
        <taxon>Eukaryota</taxon>
        <taxon>Viridiplantae</taxon>
        <taxon>Chlorophyta</taxon>
        <taxon>core chlorophytes</taxon>
        <taxon>Trebouxiophyceae</taxon>
        <taxon>Trebouxiales</taxon>
        <taxon>Trebouxiaceae</taxon>
        <taxon>Myrmecia</taxon>
    </lineage>
</organism>
<keyword evidence="3" id="KW-1185">Reference proteome</keyword>
<name>A0AAW1PDK8_9CHLO</name>
<dbReference type="EMBL" id="JALJOR010000014">
    <property type="protein sequence ID" value="KAK9806359.1"/>
    <property type="molecule type" value="Genomic_DNA"/>
</dbReference>
<sequence>MSAQRQEDRGPVGTLSRPGSSRTGQVRAGPAPGAHQPSSPRRLTVTSHPEVSFTWASNFPDKVKFRKRLDIWPLRFMLRADYDRQHRSFQYGCSCKDKLLGGVVRVDIPSSQLEYRKRLDLGNGAHLGLSARCSYAGLLRGEVGAFNPVIGFQCEFGHGAAVWAQNQIDLRQKVRVTRNLAIEACGSAELPLPRAQYAVNSDANTLTMGEGTFHLHVAQLNAIFHL</sequence>
<dbReference type="AlphaFoldDB" id="A0AAW1PDK8"/>
<protein>
    <submittedName>
        <fullName evidence="2">Uncharacterized protein</fullName>
    </submittedName>
</protein>
<reference evidence="2 3" key="1">
    <citation type="journal article" date="2024" name="Nat. Commun.">
        <title>Phylogenomics reveals the evolutionary origins of lichenization in chlorophyte algae.</title>
        <authorList>
            <person name="Puginier C."/>
            <person name="Libourel C."/>
            <person name="Otte J."/>
            <person name="Skaloud P."/>
            <person name="Haon M."/>
            <person name="Grisel S."/>
            <person name="Petersen M."/>
            <person name="Berrin J.G."/>
            <person name="Delaux P.M."/>
            <person name="Dal Grande F."/>
            <person name="Keller J."/>
        </authorList>
    </citation>
    <scope>NUCLEOTIDE SEQUENCE [LARGE SCALE GENOMIC DNA]</scope>
    <source>
        <strain evidence="2 3">SAG 2043</strain>
    </source>
</reference>
<evidence type="ECO:0000313" key="2">
    <source>
        <dbReference type="EMBL" id="KAK9806359.1"/>
    </source>
</evidence>
<evidence type="ECO:0000256" key="1">
    <source>
        <dbReference type="SAM" id="MobiDB-lite"/>
    </source>
</evidence>
<gene>
    <name evidence="2" type="ORF">WJX72_011351</name>
</gene>
<feature type="compositionally biased region" description="Basic and acidic residues" evidence="1">
    <location>
        <begin position="1"/>
        <end position="10"/>
    </location>
</feature>
<feature type="region of interest" description="Disordered" evidence="1">
    <location>
        <begin position="1"/>
        <end position="47"/>
    </location>
</feature>
<feature type="compositionally biased region" description="Polar residues" evidence="1">
    <location>
        <begin position="36"/>
        <end position="47"/>
    </location>
</feature>
<evidence type="ECO:0000313" key="3">
    <source>
        <dbReference type="Proteomes" id="UP001489004"/>
    </source>
</evidence>
<proteinExistence type="predicted"/>
<dbReference type="Proteomes" id="UP001489004">
    <property type="component" value="Unassembled WGS sequence"/>
</dbReference>
<comment type="caution">
    <text evidence="2">The sequence shown here is derived from an EMBL/GenBank/DDBJ whole genome shotgun (WGS) entry which is preliminary data.</text>
</comment>
<accession>A0AAW1PDK8</accession>